<comment type="caution">
    <text evidence="4">The sequence shown here is derived from an EMBL/GenBank/DDBJ whole genome shotgun (WGS) entry which is preliminary data.</text>
</comment>
<dbReference type="GO" id="GO:1990234">
    <property type="term" value="C:transferase complex"/>
    <property type="evidence" value="ECO:0007669"/>
    <property type="project" value="UniProtKB-ARBA"/>
</dbReference>
<dbReference type="PANTHER" id="PTHR22847">
    <property type="entry name" value="WD40 REPEAT PROTEIN"/>
    <property type="match status" value="1"/>
</dbReference>
<dbReference type="Gene3D" id="2.130.10.10">
    <property type="entry name" value="YVTN repeat-like/Quinoprotein amine dehydrogenase"/>
    <property type="match status" value="1"/>
</dbReference>
<protein>
    <submittedName>
        <fullName evidence="4">WD-40 repeat protein</fullName>
    </submittedName>
</protein>
<evidence type="ECO:0000256" key="2">
    <source>
        <dbReference type="ARBA" id="ARBA00022737"/>
    </source>
</evidence>
<keyword evidence="5" id="KW-1185">Reference proteome</keyword>
<dbReference type="PROSITE" id="PS50082">
    <property type="entry name" value="WD_REPEATS_2"/>
    <property type="match status" value="2"/>
</dbReference>
<keyword evidence="2" id="KW-0677">Repeat</keyword>
<dbReference type="Pfam" id="PF00400">
    <property type="entry name" value="WD40"/>
    <property type="match status" value="2"/>
</dbReference>
<evidence type="ECO:0000313" key="4">
    <source>
        <dbReference type="EMBL" id="ETO35857.1"/>
    </source>
</evidence>
<dbReference type="SUPFAM" id="SSF50978">
    <property type="entry name" value="WD40 repeat-like"/>
    <property type="match status" value="1"/>
</dbReference>
<gene>
    <name evidence="4" type="ORF">RFI_01203</name>
</gene>
<dbReference type="PANTHER" id="PTHR22847:SF637">
    <property type="entry name" value="WD REPEAT DOMAIN 5B"/>
    <property type="match status" value="1"/>
</dbReference>
<dbReference type="InterPro" id="IPR001680">
    <property type="entry name" value="WD40_rpt"/>
</dbReference>
<dbReference type="PROSITE" id="PS00678">
    <property type="entry name" value="WD_REPEATS_1"/>
    <property type="match status" value="2"/>
</dbReference>
<keyword evidence="1 3" id="KW-0853">WD repeat</keyword>
<dbReference type="Proteomes" id="UP000023152">
    <property type="component" value="Unassembled WGS sequence"/>
</dbReference>
<feature type="repeat" description="WD" evidence="3">
    <location>
        <begin position="53"/>
        <end position="84"/>
    </location>
</feature>
<evidence type="ECO:0000313" key="5">
    <source>
        <dbReference type="Proteomes" id="UP000023152"/>
    </source>
</evidence>
<feature type="repeat" description="WD" evidence="3">
    <location>
        <begin position="12"/>
        <end position="55"/>
    </location>
</feature>
<dbReference type="PROSITE" id="PS50294">
    <property type="entry name" value="WD_REPEATS_REGION"/>
    <property type="match status" value="1"/>
</dbReference>
<dbReference type="InterPro" id="IPR020472">
    <property type="entry name" value="WD40_PAC1"/>
</dbReference>
<proteinExistence type="predicted"/>
<dbReference type="InterPro" id="IPR036322">
    <property type="entry name" value="WD40_repeat_dom_sf"/>
</dbReference>
<dbReference type="AlphaFoldDB" id="X6PDV9"/>
<evidence type="ECO:0000256" key="3">
    <source>
        <dbReference type="PROSITE-ProRule" id="PRU00221"/>
    </source>
</evidence>
<dbReference type="InterPro" id="IPR019775">
    <property type="entry name" value="WD40_repeat_CS"/>
</dbReference>
<reference evidence="4 5" key="1">
    <citation type="journal article" date="2013" name="Curr. Biol.">
        <title>The Genome of the Foraminiferan Reticulomyxa filosa.</title>
        <authorList>
            <person name="Glockner G."/>
            <person name="Hulsmann N."/>
            <person name="Schleicher M."/>
            <person name="Noegel A.A."/>
            <person name="Eichinger L."/>
            <person name="Gallinger C."/>
            <person name="Pawlowski J."/>
            <person name="Sierra R."/>
            <person name="Euteneuer U."/>
            <person name="Pillet L."/>
            <person name="Moustafa A."/>
            <person name="Platzer M."/>
            <person name="Groth M."/>
            <person name="Szafranski K."/>
            <person name="Schliwa M."/>
        </authorList>
    </citation>
    <scope>NUCLEOTIDE SEQUENCE [LARGE SCALE GENOMIC DNA]</scope>
</reference>
<dbReference type="PRINTS" id="PR00320">
    <property type="entry name" value="GPROTEINBRPT"/>
</dbReference>
<dbReference type="EMBL" id="ASPP01001208">
    <property type="protein sequence ID" value="ETO35857.1"/>
    <property type="molecule type" value="Genomic_DNA"/>
</dbReference>
<evidence type="ECO:0000256" key="1">
    <source>
        <dbReference type="ARBA" id="ARBA00022574"/>
    </source>
</evidence>
<sequence length="129" mass="14711">MDIKTTKQSTTFKGHESAAVNVKYGSNELINTILSGSNDNSVRLWDIRSVSDIKVDGNSNVICSGSIDNTISFWDIRNKNELFIIKGDDIKDDGIFVLNFERHKNFQFSPFDLFILNLECVNSFYQTFK</sequence>
<accession>X6PDV9</accession>
<dbReference type="SMART" id="SM00320">
    <property type="entry name" value="WD40"/>
    <property type="match status" value="2"/>
</dbReference>
<name>X6PDV9_RETFI</name>
<dbReference type="InterPro" id="IPR015943">
    <property type="entry name" value="WD40/YVTN_repeat-like_dom_sf"/>
</dbReference>
<organism evidence="4 5">
    <name type="scientific">Reticulomyxa filosa</name>
    <dbReference type="NCBI Taxonomy" id="46433"/>
    <lineage>
        <taxon>Eukaryota</taxon>
        <taxon>Sar</taxon>
        <taxon>Rhizaria</taxon>
        <taxon>Retaria</taxon>
        <taxon>Foraminifera</taxon>
        <taxon>Monothalamids</taxon>
        <taxon>Reticulomyxidae</taxon>
        <taxon>Reticulomyxa</taxon>
    </lineage>
</organism>